<dbReference type="InterPro" id="IPR004344">
    <property type="entry name" value="TTL/TTLL_fam"/>
</dbReference>
<evidence type="ECO:0000313" key="5">
    <source>
        <dbReference type="EMBL" id="OHS99567.1"/>
    </source>
</evidence>
<dbReference type="Gene3D" id="3.30.470.20">
    <property type="entry name" value="ATP-grasp fold, B domain"/>
    <property type="match status" value="1"/>
</dbReference>
<dbReference type="RefSeq" id="XP_068352704.1">
    <property type="nucleotide sequence ID" value="XM_068509369.1"/>
</dbReference>
<dbReference type="GO" id="GO:0036064">
    <property type="term" value="C:ciliary basal body"/>
    <property type="evidence" value="ECO:0007669"/>
    <property type="project" value="TreeGrafter"/>
</dbReference>
<dbReference type="PANTHER" id="PTHR12241:SF147">
    <property type="entry name" value="TUBULIN POLYGLUTAMYLASE TTLL7"/>
    <property type="match status" value="1"/>
</dbReference>
<dbReference type="Pfam" id="PF03133">
    <property type="entry name" value="TTL"/>
    <property type="match status" value="1"/>
</dbReference>
<feature type="region of interest" description="Disordered" evidence="4">
    <location>
        <begin position="426"/>
        <end position="510"/>
    </location>
</feature>
<dbReference type="AlphaFoldDB" id="A0A1J4JMB3"/>
<accession>A0A1J4JMB3</accession>
<dbReference type="VEuPathDB" id="TrichDB:TRFO_33932"/>
<feature type="region of interest" description="Disordered" evidence="4">
    <location>
        <begin position="637"/>
        <end position="670"/>
    </location>
</feature>
<dbReference type="PROSITE" id="PS51221">
    <property type="entry name" value="TTL"/>
    <property type="match status" value="1"/>
</dbReference>
<evidence type="ECO:0000256" key="4">
    <source>
        <dbReference type="SAM" id="MobiDB-lite"/>
    </source>
</evidence>
<dbReference type="GeneID" id="94844073"/>
<keyword evidence="6" id="KW-1185">Reference proteome</keyword>
<keyword evidence="2" id="KW-0547">Nucleotide-binding</keyword>
<name>A0A1J4JMB3_9EUKA</name>
<dbReference type="GO" id="GO:0070740">
    <property type="term" value="F:tubulin-glutamic acid ligase activity"/>
    <property type="evidence" value="ECO:0007669"/>
    <property type="project" value="TreeGrafter"/>
</dbReference>
<proteinExistence type="predicted"/>
<dbReference type="PANTHER" id="PTHR12241">
    <property type="entry name" value="TUBULIN POLYGLUTAMYLASE"/>
    <property type="match status" value="1"/>
</dbReference>
<dbReference type="GO" id="GO:0005524">
    <property type="term" value="F:ATP binding"/>
    <property type="evidence" value="ECO:0007669"/>
    <property type="project" value="UniProtKB-KW"/>
</dbReference>
<organism evidence="5 6">
    <name type="scientific">Tritrichomonas foetus</name>
    <dbReference type="NCBI Taxonomy" id="1144522"/>
    <lineage>
        <taxon>Eukaryota</taxon>
        <taxon>Metamonada</taxon>
        <taxon>Parabasalia</taxon>
        <taxon>Tritrichomonadida</taxon>
        <taxon>Tritrichomonadidae</taxon>
        <taxon>Tritrichomonas</taxon>
    </lineage>
</organism>
<reference evidence="5" key="1">
    <citation type="submission" date="2016-10" db="EMBL/GenBank/DDBJ databases">
        <authorList>
            <person name="Benchimol M."/>
            <person name="Almeida L.G."/>
            <person name="Vasconcelos A.T."/>
            <person name="Perreira-Neves A."/>
            <person name="Rosa I.A."/>
            <person name="Tasca T."/>
            <person name="Bogo M.R."/>
            <person name="de Souza W."/>
        </authorList>
    </citation>
    <scope>NUCLEOTIDE SEQUENCE [LARGE SCALE GENOMIC DNA]</scope>
    <source>
        <strain evidence="5">K</strain>
    </source>
</reference>
<comment type="caution">
    <text evidence="5">The sequence shown here is derived from an EMBL/GenBank/DDBJ whole genome shotgun (WGS) entry which is preliminary data.</text>
</comment>
<feature type="compositionally biased region" description="Basic and acidic residues" evidence="4">
    <location>
        <begin position="453"/>
        <end position="467"/>
    </location>
</feature>
<feature type="compositionally biased region" description="Low complexity" evidence="4">
    <location>
        <begin position="491"/>
        <end position="510"/>
    </location>
</feature>
<dbReference type="GO" id="GO:0000226">
    <property type="term" value="P:microtubule cytoskeleton organization"/>
    <property type="evidence" value="ECO:0007669"/>
    <property type="project" value="TreeGrafter"/>
</dbReference>
<dbReference type="SUPFAM" id="SSF56059">
    <property type="entry name" value="Glutathione synthetase ATP-binding domain-like"/>
    <property type="match status" value="1"/>
</dbReference>
<dbReference type="Proteomes" id="UP000179807">
    <property type="component" value="Unassembled WGS sequence"/>
</dbReference>
<sequence length="719" mass="82323">MDDGKILDKADAPKKKRTKGTKSIFANVQNTKYITVRRCMKELGIKFTESTTKNLIFWCDSEGTIEFTQRLQRWQFYNHFPGMLCIAHKVDLVRLYNKMSRKLPDIYNFHPRSFIIPIELPQLQSYMQSFSKKSERTVIVKPDRGCQGKGILIIQDFDDLDDFDESAVAQYYIPPLLHNGKKFDMRIYVLVTSCDPLRVYIFDEGMMRFCTEDYHAPRSSNLDEAYSHLTNFSLNKKNSAFDFNENKKYKSVVFKELQEKGVDIKKVQKGIDRIVVLTLTAAQPSLASNYHIAVNANDGKSRCFEILGFDILLDDQANPWLLEVNCMPSLASYSDFDANLKSRVINGALKIIDLQSNFKYRCIQRFKAMSTKRMTNFKPFFSPEKESEIAKTTEWRQLVPVVDDPEMEEIYNQAVCAANDTPFLKRPNIKSSNNNNTNNPNGIDESVKLQARPKSDRRARDYDKADQRPQTSKEISKINRPKVSRSITKASNSSNNHNNNNNINSNVNHNHNTNATFNIIINQAGGNLNDDNSKNNQKKAPSLKRPQTISRLSQPRTPRSVILANEARLSRMNALERRINGHEYPPMYTSFGNDTENVIHESEERERIKNMKRQTLLASSVFMLQAIRAIIRDGKVAEFPSSSSPSNGQNGNLDKSPRRNPQNSSYQQETVCPVNHISKIGKRTIVKVQQPALLPVTGIQYKRLLSDPSSKKQNTESWI</sequence>
<evidence type="ECO:0008006" key="7">
    <source>
        <dbReference type="Google" id="ProtNLM"/>
    </source>
</evidence>
<evidence type="ECO:0000256" key="2">
    <source>
        <dbReference type="ARBA" id="ARBA00022741"/>
    </source>
</evidence>
<feature type="region of interest" description="Disordered" evidence="4">
    <location>
        <begin position="528"/>
        <end position="559"/>
    </location>
</feature>
<dbReference type="EMBL" id="MLAK01000998">
    <property type="protein sequence ID" value="OHS99567.1"/>
    <property type="molecule type" value="Genomic_DNA"/>
</dbReference>
<evidence type="ECO:0000256" key="1">
    <source>
        <dbReference type="ARBA" id="ARBA00022598"/>
    </source>
</evidence>
<feature type="compositionally biased region" description="Polar residues" evidence="4">
    <location>
        <begin position="528"/>
        <end position="557"/>
    </location>
</feature>
<evidence type="ECO:0000256" key="3">
    <source>
        <dbReference type="ARBA" id="ARBA00022840"/>
    </source>
</evidence>
<evidence type="ECO:0000313" key="6">
    <source>
        <dbReference type="Proteomes" id="UP000179807"/>
    </source>
</evidence>
<feature type="compositionally biased region" description="Polar residues" evidence="4">
    <location>
        <begin position="647"/>
        <end position="670"/>
    </location>
</feature>
<keyword evidence="3" id="KW-0067">ATP-binding</keyword>
<dbReference type="OrthoDB" id="202825at2759"/>
<dbReference type="GO" id="GO:0015631">
    <property type="term" value="F:tubulin binding"/>
    <property type="evidence" value="ECO:0007669"/>
    <property type="project" value="TreeGrafter"/>
</dbReference>
<gene>
    <name evidence="5" type="ORF">TRFO_33932</name>
</gene>
<keyword evidence="1" id="KW-0436">Ligase</keyword>
<protein>
    <recommendedName>
        <fullName evidence="7">Tubulin-tyrosine ligase family protein</fullName>
    </recommendedName>
</protein>